<feature type="region of interest" description="Disordered" evidence="1">
    <location>
        <begin position="1"/>
        <end position="98"/>
    </location>
</feature>
<evidence type="ECO:0000313" key="2">
    <source>
        <dbReference type="EMBL" id="KAL3664756.1"/>
    </source>
</evidence>
<proteinExistence type="predicted"/>
<dbReference type="Proteomes" id="UP001632037">
    <property type="component" value="Unassembled WGS sequence"/>
</dbReference>
<sequence>MMGRRESDEERAQEAEKKSASKQQIMHVPKSAKVEWLTAGGKRKHQQGKDVENKNKEKQEVNNSKIKKNEQKLSPRKKGNGSRNKNELRYGKGKSRDADCRDGRRVFAQLKRYLGSEVPAAYVVQTVVRLNELATSRRYQRFLAKHEGDSQGAETEMISRDQWLDLPEDKDAELYVDLNSYWDQSSEEHGQRLCSLLTEWITVETFHKRRLKQGCSSYTSRRIIRKKKQRRRTRRRSKPRTWEQ</sequence>
<protein>
    <submittedName>
        <fullName evidence="2">Uncharacterized protein</fullName>
    </submittedName>
</protein>
<comment type="caution">
    <text evidence="2">The sequence shown here is derived from an EMBL/GenBank/DDBJ whole genome shotgun (WGS) entry which is preliminary data.</text>
</comment>
<feature type="region of interest" description="Disordered" evidence="1">
    <location>
        <begin position="224"/>
        <end position="244"/>
    </location>
</feature>
<dbReference type="EMBL" id="JBIMZQ010000023">
    <property type="protein sequence ID" value="KAL3664756.1"/>
    <property type="molecule type" value="Genomic_DNA"/>
</dbReference>
<feature type="compositionally biased region" description="Basic and acidic residues" evidence="1">
    <location>
        <begin position="84"/>
        <end position="98"/>
    </location>
</feature>
<keyword evidence="3" id="KW-1185">Reference proteome</keyword>
<accession>A0ABD3FEN3</accession>
<feature type="compositionally biased region" description="Basic and acidic residues" evidence="1">
    <location>
        <begin position="1"/>
        <end position="19"/>
    </location>
</feature>
<feature type="compositionally biased region" description="Basic and acidic residues" evidence="1">
    <location>
        <begin position="47"/>
        <end position="60"/>
    </location>
</feature>
<evidence type="ECO:0000313" key="3">
    <source>
        <dbReference type="Proteomes" id="UP001632037"/>
    </source>
</evidence>
<evidence type="ECO:0000256" key="1">
    <source>
        <dbReference type="SAM" id="MobiDB-lite"/>
    </source>
</evidence>
<gene>
    <name evidence="2" type="ORF">V7S43_010503</name>
</gene>
<name>A0ABD3FEN3_9STRA</name>
<organism evidence="2 3">
    <name type="scientific">Phytophthora oleae</name>
    <dbReference type="NCBI Taxonomy" id="2107226"/>
    <lineage>
        <taxon>Eukaryota</taxon>
        <taxon>Sar</taxon>
        <taxon>Stramenopiles</taxon>
        <taxon>Oomycota</taxon>
        <taxon>Peronosporomycetes</taxon>
        <taxon>Peronosporales</taxon>
        <taxon>Peronosporaceae</taxon>
        <taxon>Phytophthora</taxon>
    </lineage>
</organism>
<dbReference type="AlphaFoldDB" id="A0ABD3FEN3"/>
<reference evidence="2 3" key="1">
    <citation type="submission" date="2024-09" db="EMBL/GenBank/DDBJ databases">
        <title>Genome sequencing and assembly of Phytophthora oleae, isolate VK10A, causative agent of rot of olive drupes.</title>
        <authorList>
            <person name="Conti Taguali S."/>
            <person name="Riolo M."/>
            <person name="La Spada F."/>
            <person name="Cacciola S.O."/>
            <person name="Dionisio G."/>
        </authorList>
    </citation>
    <scope>NUCLEOTIDE SEQUENCE [LARGE SCALE GENOMIC DNA]</scope>
    <source>
        <strain evidence="2 3">VK10A</strain>
    </source>
</reference>